<gene>
    <name evidence="2" type="ORF">C3729_07020</name>
</gene>
<dbReference type="CDD" id="cd00586">
    <property type="entry name" value="4HBT"/>
    <property type="match status" value="1"/>
</dbReference>
<comment type="caution">
    <text evidence="2">The sequence shown here is derived from an EMBL/GenBank/DDBJ whole genome shotgun (WGS) entry which is preliminary data.</text>
</comment>
<name>A0A2S7I5G6_9FLAO</name>
<reference evidence="2 3" key="1">
    <citation type="submission" date="2018-02" db="EMBL/GenBank/DDBJ databases">
        <title>Draft genome sequence of bacterial isolates from marine environment.</title>
        <authorList>
            <person name="Singh S.K."/>
            <person name="Hill R."/>
            <person name="Major S."/>
            <person name="Cai H."/>
            <person name="Li Y."/>
        </authorList>
    </citation>
    <scope>NUCLEOTIDE SEQUENCE [LARGE SCALE GENOMIC DNA]</scope>
    <source>
        <strain evidence="2 3">IMET F</strain>
    </source>
</reference>
<dbReference type="SUPFAM" id="SSF54637">
    <property type="entry name" value="Thioesterase/thiol ester dehydrase-isomerase"/>
    <property type="match status" value="1"/>
</dbReference>
<evidence type="ECO:0000259" key="1">
    <source>
        <dbReference type="Pfam" id="PF01643"/>
    </source>
</evidence>
<sequence>MKLVHIKEIVVSDEHLDQNNHVNNVQYVHWVEEMAKEHWDILKNSTPYSDDFWVLSDHHIQYKKQVFKGEILTLKTYPEKPEGIRQPRKVEFYRGEELVVDSRTLWILMDSQNLKIRRVPEDWLEKI</sequence>
<evidence type="ECO:0000313" key="3">
    <source>
        <dbReference type="Proteomes" id="UP000238565"/>
    </source>
</evidence>
<protein>
    <submittedName>
        <fullName evidence="2">Thioesterase</fullName>
    </submittedName>
</protein>
<feature type="domain" description="Acyl-ACP thioesterase N-terminal hotdog" evidence="1">
    <location>
        <begin position="10"/>
        <end position="126"/>
    </location>
</feature>
<organism evidence="2 3">
    <name type="scientific">Cloacibacterium normanense</name>
    <dbReference type="NCBI Taxonomy" id="237258"/>
    <lineage>
        <taxon>Bacteria</taxon>
        <taxon>Pseudomonadati</taxon>
        <taxon>Bacteroidota</taxon>
        <taxon>Flavobacteriia</taxon>
        <taxon>Flavobacteriales</taxon>
        <taxon>Weeksellaceae</taxon>
    </lineage>
</organism>
<dbReference type="InterPro" id="IPR029069">
    <property type="entry name" value="HotDog_dom_sf"/>
</dbReference>
<proteinExistence type="predicted"/>
<dbReference type="InterPro" id="IPR002864">
    <property type="entry name" value="Acyl-ACP_thioesterase_NHD"/>
</dbReference>
<accession>A0A2S7I5G6</accession>
<dbReference type="Pfam" id="PF01643">
    <property type="entry name" value="Acyl-ACP_TE"/>
    <property type="match status" value="1"/>
</dbReference>
<dbReference type="AlphaFoldDB" id="A0A2S7I5G6"/>
<dbReference type="Gene3D" id="3.10.129.10">
    <property type="entry name" value="Hotdog Thioesterase"/>
    <property type="match status" value="1"/>
</dbReference>
<dbReference type="Proteomes" id="UP000238565">
    <property type="component" value="Unassembled WGS sequence"/>
</dbReference>
<dbReference type="GO" id="GO:0016790">
    <property type="term" value="F:thiolester hydrolase activity"/>
    <property type="evidence" value="ECO:0007669"/>
    <property type="project" value="InterPro"/>
</dbReference>
<dbReference type="GO" id="GO:0006633">
    <property type="term" value="P:fatty acid biosynthetic process"/>
    <property type="evidence" value="ECO:0007669"/>
    <property type="project" value="InterPro"/>
</dbReference>
<evidence type="ECO:0000313" key="2">
    <source>
        <dbReference type="EMBL" id="PPZ91806.1"/>
    </source>
</evidence>
<dbReference type="RefSeq" id="WP_104793495.1">
    <property type="nucleotide sequence ID" value="NZ_PTPZ01000003.1"/>
</dbReference>
<dbReference type="EMBL" id="PTPZ01000003">
    <property type="protein sequence ID" value="PPZ91806.1"/>
    <property type="molecule type" value="Genomic_DNA"/>
</dbReference>